<evidence type="ECO:0000256" key="7">
    <source>
        <dbReference type="ARBA" id="ARBA00022989"/>
    </source>
</evidence>
<evidence type="ECO:0000256" key="9">
    <source>
        <dbReference type="ARBA" id="ARBA00093617"/>
    </source>
</evidence>
<evidence type="ECO:0000256" key="6">
    <source>
        <dbReference type="ARBA" id="ARBA00022692"/>
    </source>
</evidence>
<gene>
    <name evidence="13" type="ORF">D3226_02425</name>
</gene>
<feature type="transmembrane region" description="Helical" evidence="10">
    <location>
        <begin position="387"/>
        <end position="409"/>
    </location>
</feature>
<keyword evidence="6 10" id="KW-0812">Transmembrane</keyword>
<comment type="function">
    <text evidence="10">Protein O-mannosyltransferase that catalyzes the transfer of a single mannose residue from a polyprenol phospho-mannosyl lipidic donor to the hydroxyl group of selected serine and threonine residues in acceptor proteins.</text>
</comment>
<evidence type="ECO:0000256" key="5">
    <source>
        <dbReference type="ARBA" id="ARBA00022679"/>
    </source>
</evidence>
<organism evidence="13 14">
    <name type="scientific">Leucobacter chromiireducens subsp. chromiireducens</name>
    <dbReference type="NCBI Taxonomy" id="660067"/>
    <lineage>
        <taxon>Bacteria</taxon>
        <taxon>Bacillati</taxon>
        <taxon>Actinomycetota</taxon>
        <taxon>Actinomycetes</taxon>
        <taxon>Micrococcales</taxon>
        <taxon>Microbacteriaceae</taxon>
        <taxon>Leucobacter</taxon>
    </lineage>
</organism>
<comment type="similarity">
    <text evidence="3 10">Belongs to the glycosyltransferase 39 family.</text>
</comment>
<dbReference type="EMBL" id="QYAD01000001">
    <property type="protein sequence ID" value="MBL3688816.1"/>
    <property type="molecule type" value="Genomic_DNA"/>
</dbReference>
<keyword evidence="10" id="KW-1003">Cell membrane</keyword>
<evidence type="ECO:0000256" key="3">
    <source>
        <dbReference type="ARBA" id="ARBA00007222"/>
    </source>
</evidence>
<keyword evidence="8 10" id="KW-0472">Membrane</keyword>
<feature type="domain" description="ArnT-like N-terminal" evidence="11">
    <location>
        <begin position="2"/>
        <end position="252"/>
    </location>
</feature>
<dbReference type="Pfam" id="PF16192">
    <property type="entry name" value="PMT_4TMC"/>
    <property type="match status" value="1"/>
</dbReference>
<keyword evidence="5 10" id="KW-0808">Transferase</keyword>
<evidence type="ECO:0000313" key="14">
    <source>
        <dbReference type="Proteomes" id="UP001646141"/>
    </source>
</evidence>
<sequence length="521" mass="56373">MLVLAALLRFWALGRPGTLVFDELYYVRDAISQLAHGFPTVWPDDDPSMAGDRATAFTAEASNAVHPPLGKWLIGIGILVFGPESGWGWRSAAALAGVGTVGVVMRLAWLMSRSLILACLAGFLLAIDGVHVVLSRVGLLDGFLAFFVALGALFVWRDQLARAERGPLGEGGGTARIPIWWRRPWLIAAAVAFGAAAAVKWSGLYPLAFFLVFITVRDLLARLRAREPRAVWRATWQAGATALVALPTAALTYLASWVGWIATAGGHAREPGVPWPVSLLRYHREMLGWHSTLSAPHPYQANPLTWPLALRPTGMYEQHWTSGCPFTECVAAVSPLPNALVTWGGVVALGVLGWWAVRSLWVGRRPAPLHAGSACGSEPAPRPTQNLAPLLPITTAAGFVLVGYLSGWLPWVATVSRSAVFQFYAVVLTPFAALALALCIGAVCRLGPSFSAAPGFLPERSFHTTLELRVLSPEELLGRRLATAVFLALALAVALFFFPLWSGQPIAEWFWRAHLWLPGWN</sequence>
<dbReference type="InterPro" id="IPR032421">
    <property type="entry name" value="PMT_4TMC"/>
</dbReference>
<keyword evidence="7 10" id="KW-1133">Transmembrane helix</keyword>
<dbReference type="EC" id="2.4.1.-" evidence="10"/>
<protein>
    <recommendedName>
        <fullName evidence="9 10">Polyprenol-phosphate-mannose--protein mannosyltransferase</fullName>
        <ecNumber evidence="10">2.4.1.-</ecNumber>
    </recommendedName>
</protein>
<feature type="transmembrane region" description="Helical" evidence="10">
    <location>
        <begin position="87"/>
        <end position="108"/>
    </location>
</feature>
<keyword evidence="4 10" id="KW-0328">Glycosyltransferase</keyword>
<proteinExistence type="inferred from homology"/>
<comment type="pathway">
    <text evidence="2 10">Protein modification; protein glycosylation.</text>
</comment>
<feature type="transmembrane region" description="Helical" evidence="10">
    <location>
        <begin position="139"/>
        <end position="156"/>
    </location>
</feature>
<keyword evidence="14" id="KW-1185">Reference proteome</keyword>
<feature type="transmembrane region" description="Helical" evidence="10">
    <location>
        <begin position="115"/>
        <end position="133"/>
    </location>
</feature>
<dbReference type="Pfam" id="PF02366">
    <property type="entry name" value="PMT"/>
    <property type="match status" value="1"/>
</dbReference>
<evidence type="ECO:0000256" key="8">
    <source>
        <dbReference type="ARBA" id="ARBA00023136"/>
    </source>
</evidence>
<evidence type="ECO:0000256" key="2">
    <source>
        <dbReference type="ARBA" id="ARBA00004922"/>
    </source>
</evidence>
<evidence type="ECO:0000256" key="4">
    <source>
        <dbReference type="ARBA" id="ARBA00022676"/>
    </source>
</evidence>
<reference evidence="13 14" key="1">
    <citation type="submission" date="2018-09" db="EMBL/GenBank/DDBJ databases">
        <title>Comparative genomics of Leucobacter spp.</title>
        <authorList>
            <person name="Reis A.C."/>
            <person name="Kolvenbach B.A."/>
            <person name="Corvini P.F.X."/>
            <person name="Nunes O.C."/>
        </authorList>
    </citation>
    <scope>NUCLEOTIDE SEQUENCE [LARGE SCALE GENOMIC DNA]</scope>
    <source>
        <strain evidence="13 14">L-1</strain>
    </source>
</reference>
<comment type="caution">
    <text evidence="13">The sequence shown here is derived from an EMBL/GenBank/DDBJ whole genome shotgun (WGS) entry which is preliminary data.</text>
</comment>
<evidence type="ECO:0000256" key="10">
    <source>
        <dbReference type="RuleBase" id="RU367007"/>
    </source>
</evidence>
<feature type="transmembrane region" description="Helical" evidence="10">
    <location>
        <begin position="180"/>
        <end position="198"/>
    </location>
</feature>
<name>A0ABS1SKW9_9MICO</name>
<accession>A0ABS1SKW9</accession>
<evidence type="ECO:0000259" key="12">
    <source>
        <dbReference type="Pfam" id="PF16192"/>
    </source>
</evidence>
<feature type="domain" description="Protein O-mannosyl-transferase C-terminal four TM" evidence="12">
    <location>
        <begin position="279"/>
        <end position="520"/>
    </location>
</feature>
<dbReference type="Proteomes" id="UP001646141">
    <property type="component" value="Unassembled WGS sequence"/>
</dbReference>
<feature type="transmembrane region" description="Helical" evidence="10">
    <location>
        <begin position="240"/>
        <end position="262"/>
    </location>
</feature>
<comment type="subcellular location">
    <subcellularLocation>
        <location evidence="10">Cell membrane</location>
    </subcellularLocation>
    <subcellularLocation>
        <location evidence="1">Endomembrane system</location>
        <topology evidence="1">Multi-pass membrane protein</topology>
    </subcellularLocation>
</comment>
<feature type="transmembrane region" description="Helical" evidence="10">
    <location>
        <begin position="340"/>
        <end position="357"/>
    </location>
</feature>
<feature type="transmembrane region" description="Helical" evidence="10">
    <location>
        <begin position="204"/>
        <end position="220"/>
    </location>
</feature>
<evidence type="ECO:0000313" key="13">
    <source>
        <dbReference type="EMBL" id="MBL3688816.1"/>
    </source>
</evidence>
<dbReference type="InterPro" id="IPR003342">
    <property type="entry name" value="ArnT-like_N"/>
</dbReference>
<evidence type="ECO:0000259" key="11">
    <source>
        <dbReference type="Pfam" id="PF02366"/>
    </source>
</evidence>
<dbReference type="PANTHER" id="PTHR10050">
    <property type="entry name" value="DOLICHYL-PHOSPHATE-MANNOSE--PROTEIN MANNOSYLTRANSFERASE"/>
    <property type="match status" value="1"/>
</dbReference>
<feature type="transmembrane region" description="Helical" evidence="10">
    <location>
        <begin position="481"/>
        <end position="501"/>
    </location>
</feature>
<feature type="transmembrane region" description="Helical" evidence="10">
    <location>
        <begin position="421"/>
        <end position="444"/>
    </location>
</feature>
<evidence type="ECO:0000256" key="1">
    <source>
        <dbReference type="ARBA" id="ARBA00004127"/>
    </source>
</evidence>
<dbReference type="PANTHER" id="PTHR10050:SF46">
    <property type="entry name" value="PROTEIN O-MANNOSYL-TRANSFERASE 2"/>
    <property type="match status" value="1"/>
</dbReference>
<dbReference type="InterPro" id="IPR027005">
    <property type="entry name" value="PMT-like"/>
</dbReference>